<evidence type="ECO:0000259" key="1">
    <source>
        <dbReference type="Pfam" id="PF12937"/>
    </source>
</evidence>
<dbReference type="SUPFAM" id="SSF52047">
    <property type="entry name" value="RNI-like"/>
    <property type="match status" value="1"/>
</dbReference>
<dbReference type="AlphaFoldDB" id="A0A2N9EQI7"/>
<dbReference type="InterPro" id="IPR036047">
    <property type="entry name" value="F-box-like_dom_sf"/>
</dbReference>
<sequence length="307" mass="35110">MRNGRPSSARSWSNMDHDILVRIFMTLNVMDVISSVSLVCSSWHTACCDPILWKTLDLSTLKTDAIYIPPEPYTWADEESSEGLLKIMKSALNLSRGSVTCLVFNYLISISDAHLVSAAERTPNLKRLILPATWNEFTEKGVFEAFKMWNGLESLTVPYLSAPFDVMEAIGTFCKNLTELKLLCFFNLDFAIALSKNAPKLKVLSLRGTMVHNKALDYILDNFEHLEVLNISHCLFKHVNDSAVCFTLYRDLDRSIGKKGSRLKEFLTCQKDSCILCKRKPYDELSINWCEFQQRRWKDDEVSSLEH</sequence>
<gene>
    <name evidence="2" type="ORF">FSB_LOCUS4970</name>
</gene>
<dbReference type="Gene3D" id="3.80.10.10">
    <property type="entry name" value="Ribonuclease Inhibitor"/>
    <property type="match status" value="1"/>
</dbReference>
<dbReference type="PANTHER" id="PTHR38926">
    <property type="entry name" value="F-BOX DOMAIN CONTAINING PROTEIN, EXPRESSED"/>
    <property type="match status" value="1"/>
</dbReference>
<dbReference type="InterPro" id="IPR001810">
    <property type="entry name" value="F-box_dom"/>
</dbReference>
<dbReference type="InterPro" id="IPR032675">
    <property type="entry name" value="LRR_dom_sf"/>
</dbReference>
<dbReference type="Pfam" id="PF12937">
    <property type="entry name" value="F-box-like"/>
    <property type="match status" value="1"/>
</dbReference>
<dbReference type="SUPFAM" id="SSF81383">
    <property type="entry name" value="F-box domain"/>
    <property type="match status" value="1"/>
</dbReference>
<evidence type="ECO:0000313" key="2">
    <source>
        <dbReference type="EMBL" id="SPC77088.1"/>
    </source>
</evidence>
<accession>A0A2N9EQI7</accession>
<dbReference type="Gene3D" id="1.20.1280.50">
    <property type="match status" value="1"/>
</dbReference>
<proteinExistence type="predicted"/>
<name>A0A2N9EQI7_FAGSY</name>
<feature type="domain" description="F-box" evidence="1">
    <location>
        <begin position="17"/>
        <end position="58"/>
    </location>
</feature>
<dbReference type="EMBL" id="OIVN01000251">
    <property type="protein sequence ID" value="SPC77088.1"/>
    <property type="molecule type" value="Genomic_DNA"/>
</dbReference>
<reference evidence="2" key="1">
    <citation type="submission" date="2018-02" db="EMBL/GenBank/DDBJ databases">
        <authorList>
            <person name="Cohen D.B."/>
            <person name="Kent A.D."/>
        </authorList>
    </citation>
    <scope>NUCLEOTIDE SEQUENCE</scope>
</reference>
<protein>
    <recommendedName>
        <fullName evidence="1">F-box domain-containing protein</fullName>
    </recommendedName>
</protein>
<organism evidence="2">
    <name type="scientific">Fagus sylvatica</name>
    <name type="common">Beechnut</name>
    <dbReference type="NCBI Taxonomy" id="28930"/>
    <lineage>
        <taxon>Eukaryota</taxon>
        <taxon>Viridiplantae</taxon>
        <taxon>Streptophyta</taxon>
        <taxon>Embryophyta</taxon>
        <taxon>Tracheophyta</taxon>
        <taxon>Spermatophyta</taxon>
        <taxon>Magnoliopsida</taxon>
        <taxon>eudicotyledons</taxon>
        <taxon>Gunneridae</taxon>
        <taxon>Pentapetalae</taxon>
        <taxon>rosids</taxon>
        <taxon>fabids</taxon>
        <taxon>Fagales</taxon>
        <taxon>Fagaceae</taxon>
        <taxon>Fagus</taxon>
    </lineage>
</organism>
<dbReference type="PANTHER" id="PTHR38926:SF13">
    <property type="entry name" value="F-BOX DOMAIN CONTAINING PROTEIN, EXPRESSED"/>
    <property type="match status" value="1"/>
</dbReference>